<organism evidence="10 11">
    <name type="scientific">Pseudomarimonas arenosa</name>
    <dbReference type="NCBI Taxonomy" id="2774145"/>
    <lineage>
        <taxon>Bacteria</taxon>
        <taxon>Pseudomonadati</taxon>
        <taxon>Pseudomonadota</taxon>
        <taxon>Gammaproteobacteria</taxon>
        <taxon>Lysobacterales</taxon>
        <taxon>Lysobacteraceae</taxon>
        <taxon>Pseudomarimonas</taxon>
    </lineage>
</organism>
<comment type="catalytic activity">
    <reaction evidence="7">
        <text>guanosine(2069) in 23S rRNA + S-adenosyl-L-methionine = N(2)-methylguanosine(2069) in 23S rRNA + S-adenosyl-L-homocysteine + H(+)</text>
        <dbReference type="Rhea" id="RHEA:43772"/>
        <dbReference type="Rhea" id="RHEA-COMP:10688"/>
        <dbReference type="Rhea" id="RHEA-COMP:10689"/>
        <dbReference type="ChEBI" id="CHEBI:15378"/>
        <dbReference type="ChEBI" id="CHEBI:57856"/>
        <dbReference type="ChEBI" id="CHEBI:59789"/>
        <dbReference type="ChEBI" id="CHEBI:74269"/>
        <dbReference type="ChEBI" id="CHEBI:74481"/>
        <dbReference type="EC" id="2.1.1.264"/>
    </reaction>
</comment>
<dbReference type="PROSITE" id="PS01261">
    <property type="entry name" value="UPF0020"/>
    <property type="match status" value="1"/>
</dbReference>
<keyword evidence="2 7" id="KW-0698">rRNA processing</keyword>
<dbReference type="PIRSF" id="PIRSF037618">
    <property type="entry name" value="RNA_Mtase_bacteria_prd"/>
    <property type="match status" value="1"/>
</dbReference>
<evidence type="ECO:0000256" key="3">
    <source>
        <dbReference type="ARBA" id="ARBA00022603"/>
    </source>
</evidence>
<dbReference type="InterPro" id="IPR029063">
    <property type="entry name" value="SAM-dependent_MTases_sf"/>
</dbReference>
<proteinExistence type="inferred from homology"/>
<dbReference type="GO" id="GO:0070043">
    <property type="term" value="F:rRNA (guanine-N7-)-methyltransferase activity"/>
    <property type="evidence" value="ECO:0007669"/>
    <property type="project" value="UniProtKB-UniRule"/>
</dbReference>
<sequence length="711" mass="79568">MEFFVSCAKGLEYLLVDELAALGMGRPREQLAGVRFDAELEDAARVAMWSRLGSRLLLPLAEFVCDDEDALYQGVLEIPWSEHMRADGRLWIDAHGRSGSLINSQFVARRAKDAIVDKLRAASGSRPDVDREFADIRIDLLLRKGRCTLSLDLGGPLHRRAWREGQGSAPLKENLAAAVLLRSGWNAWLASEQPVLDPMCGSGTLLIEAAWMAADVAPGYLRYRQNAPNRWLGWPNNAWQRIREEAEQRAKAGLATAKPRYYGSDIDRRTLQAAQANAEAAGVGGLIHFDHRAFEQLPAQGAETGLVVCNLPYDERLAADLDLYRRFGLQLGQIAPGWRAGLLCGNDELAKATGLRAKKRYTLFNGSLECRLIVVDSIEPPRPRSTAEVARRELSPGAEMVANRLRKNLKKLKRWREREQVSCFRAYDADLPEYSAAIDVYQGCDGDRPLYLHVQEYQAPAEIPEAETSRRWNELLAAAEQVFEVPRSQLALKRRLKAKGGSKYGVMERRGETLWVDEAGLRLKVNLFDYLDTGLFLDHRPVRAWLAEHARGRRFLNLFCYTGAASVHAAAGGAASTTSVDLSATYLQWAAENLAANQLSGSSHRLVQADVVAWLDAERARFDLIFCDPPSFSNSARAADFDVQRDHVKLLHACMARLAEGGTLVFSNNLRKFRLEQEIEQAYRVELMGASALPPDFERNPRIHQVYLLRH</sequence>
<dbReference type="Pfam" id="PF02926">
    <property type="entry name" value="THUMP"/>
    <property type="match status" value="1"/>
</dbReference>
<dbReference type="InterPro" id="IPR054170">
    <property type="entry name" value="RlmL_1st"/>
</dbReference>
<dbReference type="AlphaFoldDB" id="A0AAW3ZTN4"/>
<evidence type="ECO:0000313" key="11">
    <source>
        <dbReference type="Proteomes" id="UP000613768"/>
    </source>
</evidence>
<dbReference type="SMART" id="SM00981">
    <property type="entry name" value="THUMP"/>
    <property type="match status" value="1"/>
</dbReference>
<evidence type="ECO:0000256" key="7">
    <source>
        <dbReference type="HAMAP-Rule" id="MF_01858"/>
    </source>
</evidence>
<dbReference type="EC" id="2.1.1.173" evidence="7"/>
<keyword evidence="11" id="KW-1185">Reference proteome</keyword>
<comment type="function">
    <text evidence="7">Specifically methylates the guanine in position 2445 (m2G2445) and the guanine in position 2069 (m7G2069) of 23S rRNA.</text>
</comment>
<dbReference type="InterPro" id="IPR053943">
    <property type="entry name" value="RlmKL-like_Mtase_CS"/>
</dbReference>
<dbReference type="Gene3D" id="3.30.750.80">
    <property type="entry name" value="RNA methyltransferase domain (HRMD) like"/>
    <property type="match status" value="1"/>
</dbReference>
<dbReference type="InterPro" id="IPR004114">
    <property type="entry name" value="THUMP_dom"/>
</dbReference>
<dbReference type="EMBL" id="JACYTR010000054">
    <property type="protein sequence ID" value="MBD8527496.1"/>
    <property type="molecule type" value="Genomic_DNA"/>
</dbReference>
<dbReference type="PANTHER" id="PTHR47313">
    <property type="entry name" value="RIBOSOMAL RNA LARGE SUBUNIT METHYLTRANSFERASE K/L"/>
    <property type="match status" value="1"/>
</dbReference>
<dbReference type="SUPFAM" id="SSF53335">
    <property type="entry name" value="S-adenosyl-L-methionine-dependent methyltransferases"/>
    <property type="match status" value="2"/>
</dbReference>
<evidence type="ECO:0000256" key="6">
    <source>
        <dbReference type="ARBA" id="ARBA00022884"/>
    </source>
</evidence>
<dbReference type="CDD" id="cd02440">
    <property type="entry name" value="AdoMet_MTases"/>
    <property type="match status" value="1"/>
</dbReference>
<keyword evidence="4 7" id="KW-0808">Transferase</keyword>
<comment type="caution">
    <text evidence="10">The sequence shown here is derived from an EMBL/GenBank/DDBJ whole genome shotgun (WGS) entry which is preliminary data.</text>
</comment>
<dbReference type="RefSeq" id="WP_192030917.1">
    <property type="nucleotide sequence ID" value="NZ_JACYTR010000054.1"/>
</dbReference>
<evidence type="ECO:0000259" key="9">
    <source>
        <dbReference type="PROSITE" id="PS51165"/>
    </source>
</evidence>
<dbReference type="InterPro" id="IPR019614">
    <property type="entry name" value="SAM-dep_methyl-trfase"/>
</dbReference>
<dbReference type="Pfam" id="PF22020">
    <property type="entry name" value="RlmL_1st"/>
    <property type="match status" value="1"/>
</dbReference>
<name>A0AAW3ZTN4_9GAMM</name>
<dbReference type="FunFam" id="3.30.750.80:FF:000003">
    <property type="entry name" value="Ribosomal RNA large subunit methyltransferase K/L"/>
    <property type="match status" value="1"/>
</dbReference>
<protein>
    <recommendedName>
        <fullName evidence="7">Ribosomal RNA large subunit methyltransferase K/L</fullName>
    </recommendedName>
    <domain>
        <recommendedName>
            <fullName evidence="7">23S rRNA m2G2445 methyltransferase</fullName>
            <ecNumber evidence="7">2.1.1.173</ecNumber>
        </recommendedName>
        <alternativeName>
            <fullName evidence="7">rRNA (guanine-N(2)-)-methyltransferase RlmL</fullName>
        </alternativeName>
    </domain>
    <domain>
        <recommendedName>
            <fullName evidence="7">23S rRNA m7G2069 methyltransferase</fullName>
            <ecNumber evidence="7">2.1.1.264</ecNumber>
        </recommendedName>
        <alternativeName>
            <fullName evidence="7">rRNA (guanine-N(7)-)-methyltransferase RlmK</fullName>
        </alternativeName>
    </domain>
</protein>
<comment type="subcellular location">
    <subcellularLocation>
        <location evidence="7">Cytoplasm</location>
    </subcellularLocation>
</comment>
<keyword evidence="5 7" id="KW-0949">S-adenosyl-L-methionine</keyword>
<dbReference type="PROSITE" id="PS51165">
    <property type="entry name" value="THUMP"/>
    <property type="match status" value="1"/>
</dbReference>
<dbReference type="HAMAP" id="MF_01858">
    <property type="entry name" value="23SrRNA_methyltr_KL"/>
    <property type="match status" value="1"/>
</dbReference>
<dbReference type="Pfam" id="PF10672">
    <property type="entry name" value="Methyltrans_SAM"/>
    <property type="match status" value="1"/>
</dbReference>
<dbReference type="GO" id="GO:0005737">
    <property type="term" value="C:cytoplasm"/>
    <property type="evidence" value="ECO:0007669"/>
    <property type="project" value="UniProtKB-SubCell"/>
</dbReference>
<accession>A0AAW3ZTN4</accession>
<dbReference type="InterPro" id="IPR000241">
    <property type="entry name" value="RlmKL-like_Mtase"/>
</dbReference>
<evidence type="ECO:0000313" key="10">
    <source>
        <dbReference type="EMBL" id="MBD8527496.1"/>
    </source>
</evidence>
<dbReference type="GO" id="GO:0052915">
    <property type="term" value="F:23S rRNA (guanine(2445)-N(2))-methyltransferase activity"/>
    <property type="evidence" value="ECO:0007669"/>
    <property type="project" value="UniProtKB-UniRule"/>
</dbReference>
<feature type="domain" description="THUMP" evidence="9">
    <location>
        <begin position="42"/>
        <end position="153"/>
    </location>
</feature>
<dbReference type="InterPro" id="IPR017244">
    <property type="entry name" value="23SrRNA_methyltr_KL"/>
</dbReference>
<reference evidence="10 11" key="1">
    <citation type="submission" date="2020-09" db="EMBL/GenBank/DDBJ databases">
        <title>Pseudoxanthomonas sp. CAU 1598 isolated from sand of Yaerae Beach.</title>
        <authorList>
            <person name="Kim W."/>
        </authorList>
    </citation>
    <scope>NUCLEOTIDE SEQUENCE [LARGE SCALE GENOMIC DNA]</scope>
    <source>
        <strain evidence="10 11">CAU 1598</strain>
    </source>
</reference>
<dbReference type="Proteomes" id="UP000613768">
    <property type="component" value="Unassembled WGS sequence"/>
</dbReference>
<evidence type="ECO:0000256" key="4">
    <source>
        <dbReference type="ARBA" id="ARBA00022679"/>
    </source>
</evidence>
<gene>
    <name evidence="10" type="primary">rlmKL</name>
    <name evidence="7" type="synonym">rlmL</name>
    <name evidence="10" type="ORF">IFO71_17270</name>
</gene>
<evidence type="ECO:0000256" key="5">
    <source>
        <dbReference type="ARBA" id="ARBA00022691"/>
    </source>
</evidence>
<evidence type="ECO:0000256" key="2">
    <source>
        <dbReference type="ARBA" id="ARBA00022552"/>
    </source>
</evidence>
<dbReference type="Gene3D" id="3.30.2130.30">
    <property type="match status" value="1"/>
</dbReference>
<keyword evidence="6 8" id="KW-0694">RNA-binding</keyword>
<comment type="catalytic activity">
    <reaction evidence="7">
        <text>guanosine(2445) in 23S rRNA + S-adenosyl-L-methionine = N(2)-methylguanosine(2445) in 23S rRNA + S-adenosyl-L-homocysteine + H(+)</text>
        <dbReference type="Rhea" id="RHEA:42740"/>
        <dbReference type="Rhea" id="RHEA-COMP:10215"/>
        <dbReference type="Rhea" id="RHEA-COMP:10216"/>
        <dbReference type="ChEBI" id="CHEBI:15378"/>
        <dbReference type="ChEBI" id="CHEBI:57856"/>
        <dbReference type="ChEBI" id="CHEBI:59789"/>
        <dbReference type="ChEBI" id="CHEBI:74269"/>
        <dbReference type="ChEBI" id="CHEBI:74481"/>
        <dbReference type="EC" id="2.1.1.173"/>
    </reaction>
</comment>
<dbReference type="Pfam" id="PF01170">
    <property type="entry name" value="UPF0020"/>
    <property type="match status" value="1"/>
</dbReference>
<dbReference type="PANTHER" id="PTHR47313:SF1">
    <property type="entry name" value="RIBOSOMAL RNA LARGE SUBUNIT METHYLTRANSFERASE K_L"/>
    <property type="match status" value="1"/>
</dbReference>
<dbReference type="EC" id="2.1.1.264" evidence="7"/>
<evidence type="ECO:0000256" key="8">
    <source>
        <dbReference type="PROSITE-ProRule" id="PRU00529"/>
    </source>
</evidence>
<comment type="similarity">
    <text evidence="7">Belongs to the methyltransferase superfamily. RlmKL family.</text>
</comment>
<dbReference type="NCBIfam" id="NF008748">
    <property type="entry name" value="PRK11783.1"/>
    <property type="match status" value="1"/>
</dbReference>
<keyword evidence="3 7" id="KW-0489">Methyltransferase</keyword>
<dbReference type="Gene3D" id="3.40.50.150">
    <property type="entry name" value="Vaccinia Virus protein VP39"/>
    <property type="match status" value="2"/>
</dbReference>
<evidence type="ECO:0000256" key="1">
    <source>
        <dbReference type="ARBA" id="ARBA00022490"/>
    </source>
</evidence>
<dbReference type="GO" id="GO:0003723">
    <property type="term" value="F:RNA binding"/>
    <property type="evidence" value="ECO:0007669"/>
    <property type="project" value="UniProtKB-UniRule"/>
</dbReference>
<dbReference type="CDD" id="cd11715">
    <property type="entry name" value="THUMP_AdoMetMT"/>
    <property type="match status" value="1"/>
</dbReference>
<keyword evidence="1 7" id="KW-0963">Cytoplasm</keyword>